<dbReference type="PANTHER" id="PTHR43640:SF1">
    <property type="entry name" value="THIOREDOXIN-DEPENDENT PEROXIREDOXIN"/>
    <property type="match status" value="1"/>
</dbReference>
<dbReference type="EMBL" id="BMIJ01000006">
    <property type="protein sequence ID" value="GGC00775.1"/>
    <property type="molecule type" value="Genomic_DNA"/>
</dbReference>
<dbReference type="CDD" id="cd02969">
    <property type="entry name" value="PRX_like1"/>
    <property type="match status" value="1"/>
</dbReference>
<name>A0ABQ1KMU3_9GAMM</name>
<protein>
    <submittedName>
        <fullName evidence="2">Thioredoxin family protein</fullName>
    </submittedName>
</protein>
<feature type="domain" description="Thioredoxin" evidence="1">
    <location>
        <begin position="9"/>
        <end position="161"/>
    </location>
</feature>
<dbReference type="PANTHER" id="PTHR43640">
    <property type="entry name" value="OS07G0260300 PROTEIN"/>
    <property type="match status" value="1"/>
</dbReference>
<comment type="caution">
    <text evidence="2">The sequence shown here is derived from an EMBL/GenBank/DDBJ whole genome shotgun (WGS) entry which is preliminary data.</text>
</comment>
<dbReference type="InterPro" id="IPR000866">
    <property type="entry name" value="AhpC/TSA"/>
</dbReference>
<dbReference type="InterPro" id="IPR013766">
    <property type="entry name" value="Thioredoxin_domain"/>
</dbReference>
<evidence type="ECO:0000313" key="3">
    <source>
        <dbReference type="Proteomes" id="UP000629025"/>
    </source>
</evidence>
<reference evidence="3" key="1">
    <citation type="journal article" date="2019" name="Int. J. Syst. Evol. Microbiol.">
        <title>The Global Catalogue of Microorganisms (GCM) 10K type strain sequencing project: providing services to taxonomists for standard genome sequencing and annotation.</title>
        <authorList>
            <consortium name="The Broad Institute Genomics Platform"/>
            <consortium name="The Broad Institute Genome Sequencing Center for Infectious Disease"/>
            <person name="Wu L."/>
            <person name="Ma J."/>
        </authorList>
    </citation>
    <scope>NUCLEOTIDE SEQUENCE [LARGE SCALE GENOMIC DNA]</scope>
    <source>
        <strain evidence="3">CGMCC 1.15341</strain>
    </source>
</reference>
<evidence type="ECO:0000313" key="2">
    <source>
        <dbReference type="EMBL" id="GGC00775.1"/>
    </source>
</evidence>
<dbReference type="Proteomes" id="UP000629025">
    <property type="component" value="Unassembled WGS sequence"/>
</dbReference>
<accession>A0ABQ1KMU3</accession>
<gene>
    <name evidence="2" type="ORF">GCM10011352_28650</name>
</gene>
<dbReference type="InterPro" id="IPR047262">
    <property type="entry name" value="PRX-like1"/>
</dbReference>
<dbReference type="PROSITE" id="PS51352">
    <property type="entry name" value="THIOREDOXIN_2"/>
    <property type="match status" value="1"/>
</dbReference>
<organism evidence="2 3">
    <name type="scientific">Marinobacterium zhoushanense</name>
    <dbReference type="NCBI Taxonomy" id="1679163"/>
    <lineage>
        <taxon>Bacteria</taxon>
        <taxon>Pseudomonadati</taxon>
        <taxon>Pseudomonadota</taxon>
        <taxon>Gammaproteobacteria</taxon>
        <taxon>Oceanospirillales</taxon>
        <taxon>Oceanospirillaceae</taxon>
        <taxon>Marinobacterium</taxon>
    </lineage>
</organism>
<evidence type="ECO:0000259" key="1">
    <source>
        <dbReference type="PROSITE" id="PS51352"/>
    </source>
</evidence>
<sequence>MTLTPSTMIALGHEATEFNLLEPKTGRYLSSADLPGPEGMLVVFICNHCPFVRHIEPGLIQLGRDYAGKGIAMVAISSNDAATHPEDGPEKMAEKDYPFPYLYDESQQVAKAYDAACTPDIFLFNGERELVYRGQFDDSRPNNDLPVTGKDLRAAMDALLAGKKPSTEQKPSIGCNIKWRAYHRAQ</sequence>
<dbReference type="Pfam" id="PF00578">
    <property type="entry name" value="AhpC-TSA"/>
    <property type="match status" value="1"/>
</dbReference>
<dbReference type="RefSeq" id="WP_188749522.1">
    <property type="nucleotide sequence ID" value="NZ_BMIJ01000006.1"/>
</dbReference>
<dbReference type="SUPFAM" id="SSF52833">
    <property type="entry name" value="Thioredoxin-like"/>
    <property type="match status" value="1"/>
</dbReference>
<dbReference type="Gene3D" id="3.40.30.10">
    <property type="entry name" value="Glutaredoxin"/>
    <property type="match status" value="1"/>
</dbReference>
<proteinExistence type="predicted"/>
<dbReference type="InterPro" id="IPR036249">
    <property type="entry name" value="Thioredoxin-like_sf"/>
</dbReference>
<keyword evidence="3" id="KW-1185">Reference proteome</keyword>